<reference evidence="1 2" key="1">
    <citation type="submission" date="2024-01" db="EMBL/GenBank/DDBJ databases">
        <title>The complete chloroplast genome sequence of Lithospermum erythrorhizon: insights into the phylogenetic relationship among Boraginaceae species and the maternal lineages of purple gromwells.</title>
        <authorList>
            <person name="Okada T."/>
            <person name="Watanabe K."/>
        </authorList>
    </citation>
    <scope>NUCLEOTIDE SEQUENCE [LARGE SCALE GENOMIC DNA]</scope>
</reference>
<dbReference type="PANTHER" id="PTHR11439:SF511">
    <property type="match status" value="1"/>
</dbReference>
<evidence type="ECO:0000313" key="2">
    <source>
        <dbReference type="Proteomes" id="UP001454036"/>
    </source>
</evidence>
<accession>A0AAV3RTE9</accession>
<evidence type="ECO:0000313" key="1">
    <source>
        <dbReference type="EMBL" id="GAA0184993.1"/>
    </source>
</evidence>
<keyword evidence="2" id="KW-1185">Reference proteome</keyword>
<proteinExistence type="predicted"/>
<dbReference type="EMBL" id="BAABME010012336">
    <property type="protein sequence ID" value="GAA0184993.1"/>
    <property type="molecule type" value="Genomic_DNA"/>
</dbReference>
<dbReference type="PANTHER" id="PTHR11439">
    <property type="entry name" value="GAG-POL-RELATED RETROTRANSPOSON"/>
    <property type="match status" value="1"/>
</dbReference>
<comment type="caution">
    <text evidence="1">The sequence shown here is derived from an EMBL/GenBank/DDBJ whole genome shotgun (WGS) entry which is preliminary data.</text>
</comment>
<name>A0AAV3RTE9_LITER</name>
<gene>
    <name evidence="1" type="ORF">LIER_32281</name>
</gene>
<sequence>MADGTIATSQSILSNELIEESVILQSVDSTKVPLTPLPIHCKLTIDEGIFLAGPEYYRTMIQRDTIPSVTRLVMRYMISLGDSPISWKSKKQSTVSRSSAEVEYRGMAQASAW</sequence>
<organism evidence="1 2">
    <name type="scientific">Lithospermum erythrorhizon</name>
    <name type="common">Purple gromwell</name>
    <name type="synonym">Lithospermum officinale var. erythrorhizon</name>
    <dbReference type="NCBI Taxonomy" id="34254"/>
    <lineage>
        <taxon>Eukaryota</taxon>
        <taxon>Viridiplantae</taxon>
        <taxon>Streptophyta</taxon>
        <taxon>Embryophyta</taxon>
        <taxon>Tracheophyta</taxon>
        <taxon>Spermatophyta</taxon>
        <taxon>Magnoliopsida</taxon>
        <taxon>eudicotyledons</taxon>
        <taxon>Gunneridae</taxon>
        <taxon>Pentapetalae</taxon>
        <taxon>asterids</taxon>
        <taxon>lamiids</taxon>
        <taxon>Boraginales</taxon>
        <taxon>Boraginaceae</taxon>
        <taxon>Boraginoideae</taxon>
        <taxon>Lithospermeae</taxon>
        <taxon>Lithospermum</taxon>
    </lineage>
</organism>
<dbReference type="Proteomes" id="UP001454036">
    <property type="component" value="Unassembled WGS sequence"/>
</dbReference>
<dbReference type="AlphaFoldDB" id="A0AAV3RTE9"/>
<protein>
    <submittedName>
        <fullName evidence="1">Uncharacterized protein</fullName>
    </submittedName>
</protein>